<dbReference type="EMBL" id="BAAAHK010000018">
    <property type="protein sequence ID" value="GAA0957351.1"/>
    <property type="molecule type" value="Genomic_DNA"/>
</dbReference>
<proteinExistence type="predicted"/>
<dbReference type="Proteomes" id="UP001500542">
    <property type="component" value="Unassembled WGS sequence"/>
</dbReference>
<protein>
    <recommendedName>
        <fullName evidence="4">DUF4145 domain-containing protein</fullName>
    </recommendedName>
</protein>
<accession>A0ABN1RHL9</accession>
<keyword evidence="3" id="KW-1185">Reference proteome</keyword>
<keyword evidence="1" id="KW-0812">Transmembrane</keyword>
<feature type="transmembrane region" description="Helical" evidence="1">
    <location>
        <begin position="166"/>
        <end position="187"/>
    </location>
</feature>
<keyword evidence="1" id="KW-0472">Membrane</keyword>
<reference evidence="2 3" key="1">
    <citation type="journal article" date="2019" name="Int. J. Syst. Evol. Microbiol.">
        <title>The Global Catalogue of Microorganisms (GCM) 10K type strain sequencing project: providing services to taxonomists for standard genome sequencing and annotation.</title>
        <authorList>
            <consortium name="The Broad Institute Genomics Platform"/>
            <consortium name="The Broad Institute Genome Sequencing Center for Infectious Disease"/>
            <person name="Wu L."/>
            <person name="Ma J."/>
        </authorList>
    </citation>
    <scope>NUCLEOTIDE SEQUENCE [LARGE SCALE GENOMIC DNA]</scope>
    <source>
        <strain evidence="2 3">JCM 10977</strain>
    </source>
</reference>
<dbReference type="RefSeq" id="WP_343979923.1">
    <property type="nucleotide sequence ID" value="NZ_BAAAHK010000018.1"/>
</dbReference>
<keyword evidence="1" id="KW-1133">Transmembrane helix</keyword>
<comment type="caution">
    <text evidence="2">The sequence shown here is derived from an EMBL/GenBank/DDBJ whole genome shotgun (WGS) entry which is preliminary data.</text>
</comment>
<organism evidence="2 3">
    <name type="scientific">Kribbella koreensis</name>
    <dbReference type="NCBI Taxonomy" id="57909"/>
    <lineage>
        <taxon>Bacteria</taxon>
        <taxon>Bacillati</taxon>
        <taxon>Actinomycetota</taxon>
        <taxon>Actinomycetes</taxon>
        <taxon>Propionibacteriales</taxon>
        <taxon>Kribbellaceae</taxon>
        <taxon>Kribbella</taxon>
    </lineage>
</organism>
<sequence length="286" mass="32192">MKRTLDSMTIDRLAKLVVDLGGPSERKGYELEKLLQRSAWQDPPEYDGTARIPWLVEQIEARNGQGEDVEHLLCRVCDPLEYDGGIEMARYFAELVNAILAPEQLMISYVGQRPVLAGVSGDGSQPVYTEPDDLERRLHVLIKDGATVQVLMNRLAETRICEANGAYTFAIIGIGSLVEGILLAVLTDKDKEFREGRAKDQWGKTVKPDRAALAYLIDRAAERRLIQFDATKFMHTVRDFRNFVHPRKELVDQPAFDRDSVMLCWGPVGALLNDLEENIEESMTTG</sequence>
<name>A0ABN1RHL9_9ACTN</name>
<evidence type="ECO:0008006" key="4">
    <source>
        <dbReference type="Google" id="ProtNLM"/>
    </source>
</evidence>
<evidence type="ECO:0000256" key="1">
    <source>
        <dbReference type="SAM" id="Phobius"/>
    </source>
</evidence>
<evidence type="ECO:0000313" key="2">
    <source>
        <dbReference type="EMBL" id="GAA0957351.1"/>
    </source>
</evidence>
<gene>
    <name evidence="2" type="ORF">GCM10009554_68020</name>
</gene>
<evidence type="ECO:0000313" key="3">
    <source>
        <dbReference type="Proteomes" id="UP001500542"/>
    </source>
</evidence>